<dbReference type="AlphaFoldDB" id="A0A8H5MCZ8"/>
<comment type="caution">
    <text evidence="1">The sequence shown here is derived from an EMBL/GenBank/DDBJ whole genome shotgun (WGS) entry which is preliminary data.</text>
</comment>
<organism evidence="1 2">
    <name type="scientific">Collybiopsis confluens</name>
    <dbReference type="NCBI Taxonomy" id="2823264"/>
    <lineage>
        <taxon>Eukaryota</taxon>
        <taxon>Fungi</taxon>
        <taxon>Dikarya</taxon>
        <taxon>Basidiomycota</taxon>
        <taxon>Agaricomycotina</taxon>
        <taxon>Agaricomycetes</taxon>
        <taxon>Agaricomycetidae</taxon>
        <taxon>Agaricales</taxon>
        <taxon>Marasmiineae</taxon>
        <taxon>Omphalotaceae</taxon>
        <taxon>Collybiopsis</taxon>
    </lineage>
</organism>
<protein>
    <submittedName>
        <fullName evidence="1">Uncharacterized protein</fullName>
    </submittedName>
</protein>
<gene>
    <name evidence="1" type="ORF">D9757_004273</name>
</gene>
<dbReference type="Proteomes" id="UP000518752">
    <property type="component" value="Unassembled WGS sequence"/>
</dbReference>
<evidence type="ECO:0000313" key="1">
    <source>
        <dbReference type="EMBL" id="KAF5389452.1"/>
    </source>
</evidence>
<keyword evidence="2" id="KW-1185">Reference proteome</keyword>
<reference evidence="1 2" key="1">
    <citation type="journal article" date="2020" name="ISME J.">
        <title>Uncovering the hidden diversity of litter-decomposition mechanisms in mushroom-forming fungi.</title>
        <authorList>
            <person name="Floudas D."/>
            <person name="Bentzer J."/>
            <person name="Ahren D."/>
            <person name="Johansson T."/>
            <person name="Persson P."/>
            <person name="Tunlid A."/>
        </authorList>
    </citation>
    <scope>NUCLEOTIDE SEQUENCE [LARGE SCALE GENOMIC DNA]</scope>
    <source>
        <strain evidence="1 2">CBS 406.79</strain>
    </source>
</reference>
<sequence length="107" mass="12209">MDRGIWTGRPTDNTRPAVAVTGPQVFLRSNRRTVSKPEQQYVPPIRSDNTYVWYPTYYYSPSWVATPSWTTTVTPTMVTTPSWATTVTPSVLYTPLPPPMTPLPLYW</sequence>
<name>A0A8H5MCZ8_9AGAR</name>
<evidence type="ECO:0000313" key="2">
    <source>
        <dbReference type="Proteomes" id="UP000518752"/>
    </source>
</evidence>
<accession>A0A8H5MCZ8</accession>
<dbReference type="EMBL" id="JAACJN010000022">
    <property type="protein sequence ID" value="KAF5389452.1"/>
    <property type="molecule type" value="Genomic_DNA"/>
</dbReference>
<proteinExistence type="predicted"/>